<evidence type="ECO:0000256" key="1">
    <source>
        <dbReference type="SAM" id="Phobius"/>
    </source>
</evidence>
<protein>
    <submittedName>
        <fullName evidence="3">Uncharacterized protein</fullName>
    </submittedName>
</protein>
<proteinExistence type="predicted"/>
<keyword evidence="2" id="KW-0732">Signal</keyword>
<keyword evidence="1" id="KW-1133">Transmembrane helix</keyword>
<dbReference type="AlphaFoldDB" id="A0A972FVX8"/>
<keyword evidence="1" id="KW-0812">Transmembrane</keyword>
<dbReference type="EMBL" id="JAAXYH010000010">
    <property type="protein sequence ID" value="NMH66229.1"/>
    <property type="molecule type" value="Genomic_DNA"/>
</dbReference>
<feature type="transmembrane region" description="Helical" evidence="1">
    <location>
        <begin position="85"/>
        <end position="104"/>
    </location>
</feature>
<evidence type="ECO:0000256" key="2">
    <source>
        <dbReference type="SAM" id="SignalP"/>
    </source>
</evidence>
<keyword evidence="4" id="KW-1185">Reference proteome</keyword>
<name>A0A972FVX8_9GAMM</name>
<dbReference type="RefSeq" id="WP_169564949.1">
    <property type="nucleotide sequence ID" value="NZ_JAAXYH010000010.1"/>
</dbReference>
<evidence type="ECO:0000313" key="3">
    <source>
        <dbReference type="EMBL" id="NMH66229.1"/>
    </source>
</evidence>
<keyword evidence="1" id="KW-0472">Membrane</keyword>
<gene>
    <name evidence="3" type="ORF">HC757_13775</name>
</gene>
<reference evidence="3" key="1">
    <citation type="submission" date="2020-04" db="EMBL/GenBank/DDBJ databases">
        <title>Description of Shewanella salipaludis sp. nov., isolated from a salt marsh.</title>
        <authorList>
            <person name="Park S."/>
            <person name="Yoon J.-H."/>
        </authorList>
    </citation>
    <scope>NUCLEOTIDE SEQUENCE</scope>
    <source>
        <strain evidence="3">SHSM-M6</strain>
    </source>
</reference>
<sequence length="105" mass="11197">MNKLITAIVICFCMMGCSSLNEVQADAKPASSYVGENVKITTYSGETFEFEVEGATELAVYGEGKSINMADIEKMEVEELSLLKSISLSGGLYMLSAVVIAVAVL</sequence>
<organism evidence="3 4">
    <name type="scientific">Shewanella salipaludis</name>
    <dbReference type="NCBI Taxonomy" id="2723052"/>
    <lineage>
        <taxon>Bacteria</taxon>
        <taxon>Pseudomonadati</taxon>
        <taxon>Pseudomonadota</taxon>
        <taxon>Gammaproteobacteria</taxon>
        <taxon>Alteromonadales</taxon>
        <taxon>Shewanellaceae</taxon>
        <taxon>Shewanella</taxon>
    </lineage>
</organism>
<evidence type="ECO:0000313" key="4">
    <source>
        <dbReference type="Proteomes" id="UP000737113"/>
    </source>
</evidence>
<feature type="signal peptide" evidence="2">
    <location>
        <begin position="1"/>
        <end position="21"/>
    </location>
</feature>
<dbReference type="Proteomes" id="UP000737113">
    <property type="component" value="Unassembled WGS sequence"/>
</dbReference>
<accession>A0A972FVX8</accession>
<comment type="caution">
    <text evidence="3">The sequence shown here is derived from an EMBL/GenBank/DDBJ whole genome shotgun (WGS) entry which is preliminary data.</text>
</comment>
<feature type="chain" id="PRO_5038022118" evidence="2">
    <location>
        <begin position="22"/>
        <end position="105"/>
    </location>
</feature>